<evidence type="ECO:0000256" key="1">
    <source>
        <dbReference type="ARBA" id="ARBA00004162"/>
    </source>
</evidence>
<evidence type="ECO:0000256" key="5">
    <source>
        <dbReference type="ARBA" id="ARBA00023136"/>
    </source>
</evidence>
<dbReference type="InterPro" id="IPR024449">
    <property type="entry name" value="Anti-sigma_RsgI_N"/>
</dbReference>
<feature type="transmembrane region" description="Helical" evidence="7">
    <location>
        <begin position="51"/>
        <end position="75"/>
    </location>
</feature>
<evidence type="ECO:0000256" key="2">
    <source>
        <dbReference type="ARBA" id="ARBA00022475"/>
    </source>
</evidence>
<dbReference type="Pfam" id="PF23750">
    <property type="entry name" value="RsgI_M"/>
    <property type="match status" value="1"/>
</dbReference>
<dbReference type="Proteomes" id="UP001079657">
    <property type="component" value="Unassembled WGS sequence"/>
</dbReference>
<keyword evidence="3 7" id="KW-0812">Transmembrane</keyword>
<keyword evidence="2" id="KW-1003">Cell membrane</keyword>
<evidence type="ECO:0000259" key="8">
    <source>
        <dbReference type="PROSITE" id="PS51849"/>
    </source>
</evidence>
<feature type="compositionally biased region" description="Basic and acidic residues" evidence="6">
    <location>
        <begin position="203"/>
        <end position="266"/>
    </location>
</feature>
<gene>
    <name evidence="9" type="ORF">OXH55_06100</name>
</gene>
<feature type="region of interest" description="Disordered" evidence="6">
    <location>
        <begin position="187"/>
        <end position="291"/>
    </location>
</feature>
<comment type="subcellular location">
    <subcellularLocation>
        <location evidence="1">Cell membrane</location>
        <topology evidence="1">Single-pass membrane protein</topology>
    </subcellularLocation>
</comment>
<keyword evidence="10" id="KW-1185">Reference proteome</keyword>
<organism evidence="9 10">
    <name type="scientific">Clostridium ganghwense</name>
    <dbReference type="NCBI Taxonomy" id="312089"/>
    <lineage>
        <taxon>Bacteria</taxon>
        <taxon>Bacillati</taxon>
        <taxon>Bacillota</taxon>
        <taxon>Clostridia</taxon>
        <taxon>Eubacteriales</taxon>
        <taxon>Clostridiaceae</taxon>
        <taxon>Clostridium</taxon>
    </lineage>
</organism>
<dbReference type="EMBL" id="JAPQES010000001">
    <property type="protein sequence ID" value="MCY6370201.1"/>
    <property type="molecule type" value="Genomic_DNA"/>
</dbReference>
<evidence type="ECO:0000256" key="6">
    <source>
        <dbReference type="SAM" id="MobiDB-lite"/>
    </source>
</evidence>
<feature type="compositionally biased region" description="Basic and acidic residues" evidence="6">
    <location>
        <begin position="279"/>
        <end position="291"/>
    </location>
</feature>
<feature type="domain" description="RsgI N-terminal anti-sigma" evidence="8">
    <location>
        <begin position="4"/>
        <end position="52"/>
    </location>
</feature>
<name>A0ABT4CQ38_9CLOT</name>
<protein>
    <submittedName>
        <fullName evidence="9">Anti-sigma factor domain-containing protein</fullName>
    </submittedName>
</protein>
<evidence type="ECO:0000256" key="7">
    <source>
        <dbReference type="SAM" id="Phobius"/>
    </source>
</evidence>
<dbReference type="PROSITE" id="PS51849">
    <property type="entry name" value="RSGI_N"/>
    <property type="match status" value="1"/>
</dbReference>
<accession>A0ABT4CQ38</accession>
<dbReference type="RefSeq" id="WP_268048852.1">
    <property type="nucleotide sequence ID" value="NZ_JAPQES010000001.1"/>
</dbReference>
<evidence type="ECO:0000313" key="10">
    <source>
        <dbReference type="Proteomes" id="UP001079657"/>
    </source>
</evidence>
<sequence>MNNKTGIVMELKNKTACILTNDGEFVEIRIQGKSPSIGSTYSGPTSSKLPLYRYAAIAACLIFFISFGGAAYAYYTPVASIIVKINPSIELKINKWNRIIEALPLNDDGKDILNSVTIKNKAVDEGLNILLDEADKEHFINKTQDNQKISLDVTSDKNLNLNIDDFENKVKNSNLQLEVKYAKNNTTNGNKADIIKSKINKGKVKDKSKESKTTKDMKKSNINKKDVKSPIKYKEDNSSTNKEKIKEKTPNNGINKEKPKKNDKTNIKNTNSKSHSKKEKFTKQKSEKKSR</sequence>
<evidence type="ECO:0000313" key="9">
    <source>
        <dbReference type="EMBL" id="MCY6370201.1"/>
    </source>
</evidence>
<keyword evidence="5 7" id="KW-0472">Membrane</keyword>
<evidence type="ECO:0000256" key="4">
    <source>
        <dbReference type="ARBA" id="ARBA00022989"/>
    </source>
</evidence>
<dbReference type="InterPro" id="IPR055431">
    <property type="entry name" value="RsgI_M"/>
</dbReference>
<evidence type="ECO:0000256" key="3">
    <source>
        <dbReference type="ARBA" id="ARBA00022692"/>
    </source>
</evidence>
<proteinExistence type="predicted"/>
<reference evidence="9" key="1">
    <citation type="submission" date="2022-12" db="EMBL/GenBank/DDBJ databases">
        <authorList>
            <person name="Wang J."/>
        </authorList>
    </citation>
    <scope>NUCLEOTIDE SEQUENCE</scope>
    <source>
        <strain evidence="9">HY-42-06</strain>
    </source>
</reference>
<dbReference type="Pfam" id="PF12791">
    <property type="entry name" value="RsgI_N"/>
    <property type="match status" value="1"/>
</dbReference>
<comment type="caution">
    <text evidence="9">The sequence shown here is derived from an EMBL/GenBank/DDBJ whole genome shotgun (WGS) entry which is preliminary data.</text>
</comment>
<keyword evidence="4 7" id="KW-1133">Transmembrane helix</keyword>